<dbReference type="Pfam" id="PF15247">
    <property type="entry name" value="SLBP_RNA_bind"/>
    <property type="match status" value="1"/>
</dbReference>
<dbReference type="GeneID" id="39735589"/>
<keyword evidence="6" id="KW-1185">Reference proteome</keyword>
<organism evidence="5 6">
    <name type="scientific">Plasmodium relictum</name>
    <dbReference type="NCBI Taxonomy" id="85471"/>
    <lineage>
        <taxon>Eukaryota</taxon>
        <taxon>Sar</taxon>
        <taxon>Alveolata</taxon>
        <taxon>Apicomplexa</taxon>
        <taxon>Aconoidasida</taxon>
        <taxon>Haemosporida</taxon>
        <taxon>Plasmodiidae</taxon>
        <taxon>Plasmodium</taxon>
        <taxon>Plasmodium (Haemamoeba)</taxon>
    </lineage>
</organism>
<dbReference type="OrthoDB" id="265795at2759"/>
<proteinExistence type="inferred from homology"/>
<dbReference type="OMA" id="QAKYNLW"/>
<gene>
    <name evidence="5" type="ORF">PRELSG_0725200</name>
</gene>
<dbReference type="Proteomes" id="UP000220158">
    <property type="component" value="Chromosome 7"/>
</dbReference>
<evidence type="ECO:0000256" key="1">
    <source>
        <dbReference type="ARBA" id="ARBA00006151"/>
    </source>
</evidence>
<dbReference type="InterPro" id="IPR038294">
    <property type="entry name" value="SLBP_RNA_bind_sf"/>
</dbReference>
<keyword evidence="2" id="KW-0694">RNA-binding</keyword>
<feature type="region of interest" description="Disordered" evidence="3">
    <location>
        <begin position="337"/>
        <end position="357"/>
    </location>
</feature>
<dbReference type="VEuPathDB" id="PlasmoDB:PRELSG_0725200"/>
<dbReference type="GO" id="GO:0071207">
    <property type="term" value="F:histone pre-mRNA stem-loop binding"/>
    <property type="evidence" value="ECO:0007669"/>
    <property type="project" value="TreeGrafter"/>
</dbReference>
<evidence type="ECO:0000313" key="6">
    <source>
        <dbReference type="Proteomes" id="UP000220158"/>
    </source>
</evidence>
<evidence type="ECO:0000259" key="4">
    <source>
        <dbReference type="Pfam" id="PF15247"/>
    </source>
</evidence>
<accession>A0A1J1H7U2</accession>
<name>A0A1J1H7U2_PLARL</name>
<dbReference type="KEGG" id="prel:PRELSG_0725200"/>
<feature type="compositionally biased region" description="Basic and acidic residues" evidence="3">
    <location>
        <begin position="98"/>
        <end position="112"/>
    </location>
</feature>
<dbReference type="AlphaFoldDB" id="A0A1J1H7U2"/>
<protein>
    <recommendedName>
        <fullName evidence="4">Histone RNA hairpin-binding protein RNA-binding domain-containing protein</fullName>
    </recommendedName>
</protein>
<dbReference type="GO" id="GO:0051028">
    <property type="term" value="P:mRNA transport"/>
    <property type="evidence" value="ECO:0007669"/>
    <property type="project" value="TreeGrafter"/>
</dbReference>
<feature type="region of interest" description="Disordered" evidence="3">
    <location>
        <begin position="90"/>
        <end position="118"/>
    </location>
</feature>
<dbReference type="PANTHER" id="PTHR17408">
    <property type="entry name" value="HISTONE RNA HAIRPIN-BINDING PROTEIN"/>
    <property type="match status" value="1"/>
</dbReference>
<dbReference type="InterPro" id="IPR029344">
    <property type="entry name" value="SLBP_RNA_bind"/>
</dbReference>
<dbReference type="PANTHER" id="PTHR17408:SF0">
    <property type="entry name" value="HISTONE RNA HAIRPIN-BINDING PROTEIN"/>
    <property type="match status" value="1"/>
</dbReference>
<evidence type="ECO:0000256" key="2">
    <source>
        <dbReference type="ARBA" id="ARBA00022884"/>
    </source>
</evidence>
<dbReference type="Gene3D" id="1.10.8.1120">
    <property type="entry name" value="Histone RNA hairpin-binding protein RNA-binding domain"/>
    <property type="match status" value="1"/>
</dbReference>
<dbReference type="EMBL" id="LN835302">
    <property type="protein sequence ID" value="CRG99487.1"/>
    <property type="molecule type" value="Genomic_DNA"/>
</dbReference>
<dbReference type="InterPro" id="IPR026502">
    <property type="entry name" value="SLBP1/SLBP2"/>
</dbReference>
<dbReference type="GO" id="GO:0005737">
    <property type="term" value="C:cytoplasm"/>
    <property type="evidence" value="ECO:0007669"/>
    <property type="project" value="TreeGrafter"/>
</dbReference>
<evidence type="ECO:0000256" key="3">
    <source>
        <dbReference type="SAM" id="MobiDB-lite"/>
    </source>
</evidence>
<dbReference type="GO" id="GO:0006398">
    <property type="term" value="P:mRNA 3'-end processing by stem-loop binding and cleavage"/>
    <property type="evidence" value="ECO:0007669"/>
    <property type="project" value="TreeGrafter"/>
</dbReference>
<feature type="domain" description="Histone RNA hairpin-binding protein RNA-binding" evidence="4">
    <location>
        <begin position="440"/>
        <end position="505"/>
    </location>
</feature>
<evidence type="ECO:0000313" key="5">
    <source>
        <dbReference type="EMBL" id="CRG99487.1"/>
    </source>
</evidence>
<dbReference type="RefSeq" id="XP_028532493.1">
    <property type="nucleotide sequence ID" value="XM_028675955.1"/>
</dbReference>
<reference evidence="5 6" key="1">
    <citation type="submission" date="2015-04" db="EMBL/GenBank/DDBJ databases">
        <authorList>
            <consortium name="Pathogen Informatics"/>
        </authorList>
    </citation>
    <scope>NUCLEOTIDE SEQUENCE [LARGE SCALE GENOMIC DNA]</scope>
    <source>
        <strain evidence="5 6">SGS1</strain>
    </source>
</reference>
<dbReference type="GO" id="GO:0003729">
    <property type="term" value="F:mRNA binding"/>
    <property type="evidence" value="ECO:0007669"/>
    <property type="project" value="InterPro"/>
</dbReference>
<comment type="similarity">
    <text evidence="1">Belongs to the SLBP family.</text>
</comment>
<feature type="region of interest" description="Disordered" evidence="3">
    <location>
        <begin position="165"/>
        <end position="215"/>
    </location>
</feature>
<feature type="compositionally biased region" description="Basic and acidic residues" evidence="3">
    <location>
        <begin position="337"/>
        <end position="350"/>
    </location>
</feature>
<dbReference type="GO" id="GO:0071204">
    <property type="term" value="C:histone pre-mRNA 3'end processing complex"/>
    <property type="evidence" value="ECO:0007669"/>
    <property type="project" value="TreeGrafter"/>
</dbReference>
<sequence>MSTIRWVDLLSSESNFSHSIANNDDINDQLKKKKINNKKNDLNNSFLNSYNGDLDNSNVGINLKIKNMCITDNKEKKGEFADTQTNKNDNVNKIISNNEKKNIEKEPKDNKEINGNQLLHKDDNANDYELDNKIKCKMNDEKNEERVTNNNNSNKIHKEKIEQINEKNENKDLNVYNNKDPNIVSKDKNNNNSNYVSKMNKKKNSSNSSDSKVNKNKKIINVPLDQKTVKNSFFSKYIIEKKGKKNGDNNLDESNSVATPKNVNKNKIIEENENNSLINNVESQNADTISKCKKRKDRNLNIDNSISKFDYTQSHEVTVDENNIPLNPTKKVKNRLKENVNDNKKSRNDDDIISSDFSKNNEMKTNLKGLDLNKKISEEEKNNNNNFKKIDKNNSIMDPFNNMINKNINLEKFNNFNNNFISYIGDIRNNFNESLNNVNSNRVSSRLKEIAVGKSTKEYKNYVKLVRYDERMEDDPSTPNAYENITNAKFQAKYNLWRKKLHKFDTIN</sequence>